<evidence type="ECO:0000256" key="1">
    <source>
        <dbReference type="SAM" id="MobiDB-lite"/>
    </source>
</evidence>
<proteinExistence type="predicted"/>
<evidence type="ECO:0000313" key="2">
    <source>
        <dbReference type="EMBL" id="KAF7489176.1"/>
    </source>
</evidence>
<organism evidence="2">
    <name type="scientific">Sarcoptes scabiei</name>
    <name type="common">Itch mite</name>
    <name type="synonym">Acarus scabiei</name>
    <dbReference type="NCBI Taxonomy" id="52283"/>
    <lineage>
        <taxon>Eukaryota</taxon>
        <taxon>Metazoa</taxon>
        <taxon>Ecdysozoa</taxon>
        <taxon>Arthropoda</taxon>
        <taxon>Chelicerata</taxon>
        <taxon>Arachnida</taxon>
        <taxon>Acari</taxon>
        <taxon>Acariformes</taxon>
        <taxon>Sarcoptiformes</taxon>
        <taxon>Astigmata</taxon>
        <taxon>Psoroptidia</taxon>
        <taxon>Sarcoptoidea</taxon>
        <taxon>Sarcoptidae</taxon>
        <taxon>Sarcoptinae</taxon>
        <taxon>Sarcoptes</taxon>
    </lineage>
</organism>
<reference evidence="2" key="2">
    <citation type="submission" date="2020-01" db="EMBL/GenBank/DDBJ databases">
        <authorList>
            <person name="Korhonen P.K.K."/>
            <person name="Guangxu M.G."/>
            <person name="Wang T.W."/>
            <person name="Stroehlein A.J.S."/>
            <person name="Young N.D."/>
            <person name="Ang C.-S.A."/>
            <person name="Fernando D.W.F."/>
            <person name="Lu H.L."/>
            <person name="Taylor S.T."/>
            <person name="Ehtesham M.E.M."/>
            <person name="Najaraj S.H.N."/>
            <person name="Harsha G.H.G."/>
            <person name="Madugundu A.M."/>
            <person name="Renuse S.R."/>
            <person name="Holt D.H."/>
            <person name="Pandey A.P."/>
            <person name="Papenfuss A.P."/>
            <person name="Gasser R.B.G."/>
            <person name="Fischer K.F."/>
        </authorList>
    </citation>
    <scope>NUCLEOTIDE SEQUENCE</scope>
    <source>
        <strain evidence="2">SSS_KF_BRIS2020</strain>
    </source>
</reference>
<evidence type="ECO:0000313" key="3">
    <source>
        <dbReference type="EnsemblMetazoa" id="KAF7489176.1"/>
    </source>
</evidence>
<dbReference type="EMBL" id="WVUK01000065">
    <property type="protein sequence ID" value="KAF7489176.1"/>
    <property type="molecule type" value="Genomic_DNA"/>
</dbReference>
<gene>
    <name evidence="2" type="ORF">SSS_1582</name>
</gene>
<accession>A0A834R368</accession>
<feature type="region of interest" description="Disordered" evidence="1">
    <location>
        <begin position="1"/>
        <end position="50"/>
    </location>
</feature>
<dbReference type="AlphaFoldDB" id="A0A834R368"/>
<feature type="compositionally biased region" description="Low complexity" evidence="1">
    <location>
        <begin position="15"/>
        <end position="24"/>
    </location>
</feature>
<dbReference type="Proteomes" id="UP000070412">
    <property type="component" value="Unassembled WGS sequence"/>
</dbReference>
<reference evidence="3" key="3">
    <citation type="submission" date="2022-06" db="UniProtKB">
        <authorList>
            <consortium name="EnsemblMetazoa"/>
        </authorList>
    </citation>
    <scope>IDENTIFICATION</scope>
</reference>
<protein>
    <submittedName>
        <fullName evidence="2 3">Uncharacterized protein</fullName>
    </submittedName>
</protein>
<sequence length="92" mass="10797">MILNKMLNGQEQLSTRTTTTNVINDVDDGDDDDRHHRHQNLSNNNEKKSSNIFRSEIIEIVLQSHSTDDIRQSQSINEKRNETKIVYEYHQT</sequence>
<keyword evidence="4" id="KW-1185">Reference proteome</keyword>
<reference evidence="4" key="1">
    <citation type="journal article" date="2020" name="PLoS Negl. Trop. Dis.">
        <title>High-quality nuclear genome for Sarcoptes scabiei-A critical resource for a neglected parasite.</title>
        <authorList>
            <person name="Korhonen P.K."/>
            <person name="Gasser R.B."/>
            <person name="Ma G."/>
            <person name="Wang T."/>
            <person name="Stroehlein A.J."/>
            <person name="Young N.D."/>
            <person name="Ang C.S."/>
            <person name="Fernando D.D."/>
            <person name="Lu H.C."/>
            <person name="Taylor S."/>
            <person name="Reynolds S.L."/>
            <person name="Mofiz E."/>
            <person name="Najaraj S.H."/>
            <person name="Gowda H."/>
            <person name="Madugundu A."/>
            <person name="Renuse S."/>
            <person name="Holt D."/>
            <person name="Pandey A."/>
            <person name="Papenfuss A.T."/>
            <person name="Fischer K."/>
        </authorList>
    </citation>
    <scope>NUCLEOTIDE SEQUENCE [LARGE SCALE GENOMIC DNA]</scope>
</reference>
<evidence type="ECO:0000313" key="4">
    <source>
        <dbReference type="Proteomes" id="UP000070412"/>
    </source>
</evidence>
<dbReference type="EnsemblMetazoa" id="SSS_1582s_mrna">
    <property type="protein sequence ID" value="KAF7489176.1"/>
    <property type="gene ID" value="SSS_1582"/>
</dbReference>
<name>A0A834R368_SARSC</name>